<dbReference type="GO" id="GO:0034497">
    <property type="term" value="P:protein localization to phagophore assembly site"/>
    <property type="evidence" value="ECO:0007669"/>
    <property type="project" value="TreeGrafter"/>
</dbReference>
<evidence type="ECO:0000256" key="1">
    <source>
        <dbReference type="ARBA" id="ARBA00005246"/>
    </source>
</evidence>
<dbReference type="PANTHER" id="PTHR13430:SF4">
    <property type="entry name" value="AUTOPHAGY-RELATED PROTEIN 13"/>
    <property type="match status" value="1"/>
</dbReference>
<proteinExistence type="inferred from homology"/>
<feature type="compositionally biased region" description="Gly residues" evidence="5">
    <location>
        <begin position="888"/>
        <end position="900"/>
    </location>
</feature>
<feature type="compositionally biased region" description="Basic and acidic residues" evidence="5">
    <location>
        <begin position="298"/>
        <end position="315"/>
    </location>
</feature>
<feature type="region of interest" description="Disordered" evidence="5">
    <location>
        <begin position="590"/>
        <end position="633"/>
    </location>
</feature>
<evidence type="ECO:0000259" key="6">
    <source>
        <dbReference type="Pfam" id="PF10033"/>
    </source>
</evidence>
<feature type="region of interest" description="Disordered" evidence="5">
    <location>
        <begin position="752"/>
        <end position="923"/>
    </location>
</feature>
<dbReference type="InterPro" id="IPR018731">
    <property type="entry name" value="Atg13_N"/>
</dbReference>
<dbReference type="Gene3D" id="6.10.140.1900">
    <property type="match status" value="1"/>
</dbReference>
<protein>
    <recommendedName>
        <fullName evidence="2 4">Autophagy-related protein 13</fullName>
    </recommendedName>
</protein>
<evidence type="ECO:0000313" key="8">
    <source>
        <dbReference type="Proteomes" id="UP000750711"/>
    </source>
</evidence>
<feature type="compositionally biased region" description="Low complexity" evidence="5">
    <location>
        <begin position="590"/>
        <end position="623"/>
    </location>
</feature>
<dbReference type="InterPro" id="IPR040182">
    <property type="entry name" value="ATG13"/>
</dbReference>
<dbReference type="Pfam" id="PF10033">
    <property type="entry name" value="ATG13"/>
    <property type="match status" value="1"/>
</dbReference>
<evidence type="ECO:0000256" key="4">
    <source>
        <dbReference type="RuleBase" id="RU361214"/>
    </source>
</evidence>
<gene>
    <name evidence="7" type="ORF">GP486_004401</name>
</gene>
<evidence type="ECO:0000313" key="7">
    <source>
        <dbReference type="EMBL" id="KAH0558983.1"/>
    </source>
</evidence>
<dbReference type="EMBL" id="JAGHQM010000688">
    <property type="protein sequence ID" value="KAH0558983.1"/>
    <property type="molecule type" value="Genomic_DNA"/>
</dbReference>
<feature type="compositionally biased region" description="Low complexity" evidence="5">
    <location>
        <begin position="549"/>
        <end position="565"/>
    </location>
</feature>
<feature type="domain" description="Autophagy-related protein 13 N-terminal" evidence="6">
    <location>
        <begin position="18"/>
        <end position="257"/>
    </location>
</feature>
<comment type="caution">
    <text evidence="7">The sequence shown here is derived from an EMBL/GenBank/DDBJ whole genome shotgun (WGS) entry which is preliminary data.</text>
</comment>
<dbReference type="GO" id="GO:1990316">
    <property type="term" value="C:Atg1/ULK1 kinase complex"/>
    <property type="evidence" value="ECO:0007669"/>
    <property type="project" value="InterPro"/>
</dbReference>
<dbReference type="GO" id="GO:0000423">
    <property type="term" value="P:mitophagy"/>
    <property type="evidence" value="ECO:0007669"/>
    <property type="project" value="TreeGrafter"/>
</dbReference>
<organism evidence="7 8">
    <name type="scientific">Trichoglossum hirsutum</name>
    <dbReference type="NCBI Taxonomy" id="265104"/>
    <lineage>
        <taxon>Eukaryota</taxon>
        <taxon>Fungi</taxon>
        <taxon>Dikarya</taxon>
        <taxon>Ascomycota</taxon>
        <taxon>Pezizomycotina</taxon>
        <taxon>Geoglossomycetes</taxon>
        <taxon>Geoglossales</taxon>
        <taxon>Geoglossaceae</taxon>
        <taxon>Trichoglossum</taxon>
    </lineage>
</organism>
<keyword evidence="8" id="KW-1185">Reference proteome</keyword>
<dbReference type="GO" id="GO:0034727">
    <property type="term" value="P:piecemeal microautophagy of the nucleus"/>
    <property type="evidence" value="ECO:0007669"/>
    <property type="project" value="TreeGrafter"/>
</dbReference>
<feature type="compositionally biased region" description="Polar residues" evidence="5">
    <location>
        <begin position="397"/>
        <end position="413"/>
    </location>
</feature>
<dbReference type="Proteomes" id="UP000750711">
    <property type="component" value="Unassembled WGS sequence"/>
</dbReference>
<accession>A0A9P8LB49</accession>
<evidence type="ECO:0000256" key="5">
    <source>
        <dbReference type="SAM" id="MobiDB-lite"/>
    </source>
</evidence>
<keyword evidence="3 4" id="KW-0072">Autophagy</keyword>
<feature type="compositionally biased region" description="Polar residues" evidence="5">
    <location>
        <begin position="492"/>
        <end position="506"/>
    </location>
</feature>
<comment type="similarity">
    <text evidence="1 4">Belongs to the ATG13 family. Fungi subfamily.</text>
</comment>
<dbReference type="Gene3D" id="3.30.900.10">
    <property type="entry name" value="HORMA domain"/>
    <property type="match status" value="1"/>
</dbReference>
<dbReference type="AlphaFoldDB" id="A0A9P8LB49"/>
<dbReference type="GO" id="GO:0000407">
    <property type="term" value="C:phagophore assembly site"/>
    <property type="evidence" value="ECO:0007669"/>
    <property type="project" value="TreeGrafter"/>
</dbReference>
<feature type="region of interest" description="Disordered" evidence="5">
    <location>
        <begin position="672"/>
        <end position="714"/>
    </location>
</feature>
<dbReference type="PANTHER" id="PTHR13430">
    <property type="match status" value="1"/>
</dbReference>
<feature type="region of interest" description="Disordered" evidence="5">
    <location>
        <begin position="322"/>
        <end position="528"/>
    </location>
</feature>
<feature type="compositionally biased region" description="Polar residues" evidence="5">
    <location>
        <begin position="423"/>
        <end position="442"/>
    </location>
</feature>
<name>A0A9P8LB49_9PEZI</name>
<feature type="compositionally biased region" description="Polar residues" evidence="5">
    <location>
        <begin position="826"/>
        <end position="846"/>
    </location>
</feature>
<dbReference type="InterPro" id="IPR036570">
    <property type="entry name" value="HORMA_dom_sf"/>
</dbReference>
<sequence length="923" mass="99165">MQSPNQAKETKAKLNQIVQNYFTKAAQIIIQSRMAVPPVYARGTDNKKVNKWFNVELDETDAFRDELRLWRLCDTDGSRPPSLILETFLDTATLTNKQTLVIIDEQGKRWNVVEALNASDSSDGRSSKRRTEVILERWRIELGEPLADLPSDLAAILPTVYKKSIVLFRSLYTYSKFLPAWKFEKRLAKSKLNYSALKVNCRIISGDNFDVSPKSDGLNTPLFGGVGDVTGEFSFGTIDSPAGPFSVKVSYRTNCEFRVDDSEALLSSHFINLDEHYFRPSLGAQDDQQLGYFAGEREVGSLPTTRKDLEDRPDRSQAYGSLSTFHHVAPPTSSSPLSALRAARELGSDSPSTSPPRKPLPSARNAQGTKAPTRPNEGALPQRRPSVSFQPFKAPSLSASPATTDQAPSSPRNSVGRFPPPNIATQARNRTSIGQQSPSLSKGSPVPPENAIASSASGSPKTAPISRYSSSFTHRRAKLSSGGASKTDDDNNSSGRGSLASSTAQPGSGILMEGGQGGSSGSVQTDDDDISDFLKLLDRQKNLKSFEVPSDAASADASARRPGAALSKFQKMRDSNAALSDSMSSSLLLHRSSTSSSRQLSSVPPMVAGTSTSASSSPGKPISPHTPHTPAIPSRLSANSIAEYSSQPSRFQNQPYRPESLTEREIVGDEAPQQLGNTAPLDIPTSPRPFPLHNRRSSSASREPRPLAAEDDANDIFPFGIRRASMGDDRSALDEDRPPLSLSALLRLREASEQAMPAPEGRERALQPPANLEDTGLPMTRQRSTSSLESREDGTQLPRGSATGSASSPYRPRLGGRSSGKGYTPPHTSYSSLPSDRFSGSGTSERPSGGPYSFPRPAGNVEEEEPLLFAMSEIGHQSRRSLEEGRQGNSGGNIGLGGGDSAPAKSQRGSRPGRPEGGRGGGW</sequence>
<feature type="region of interest" description="Disordered" evidence="5">
    <location>
        <begin position="548"/>
        <end position="569"/>
    </location>
</feature>
<evidence type="ECO:0000256" key="2">
    <source>
        <dbReference type="ARBA" id="ARBA00013801"/>
    </source>
</evidence>
<feature type="compositionally biased region" description="Low complexity" evidence="5">
    <location>
        <begin position="329"/>
        <end position="341"/>
    </location>
</feature>
<feature type="region of interest" description="Disordered" evidence="5">
    <location>
        <begin position="298"/>
        <end position="317"/>
    </location>
</feature>
<evidence type="ECO:0000256" key="3">
    <source>
        <dbReference type="ARBA" id="ARBA00023006"/>
    </source>
</evidence>
<dbReference type="GO" id="GO:0005829">
    <property type="term" value="C:cytosol"/>
    <property type="evidence" value="ECO:0007669"/>
    <property type="project" value="TreeGrafter"/>
</dbReference>
<reference evidence="7" key="1">
    <citation type="submission" date="2021-03" db="EMBL/GenBank/DDBJ databases">
        <title>Comparative genomics and phylogenomic investigation of the class Geoglossomycetes provide insights into ecological specialization and systematics.</title>
        <authorList>
            <person name="Melie T."/>
            <person name="Pirro S."/>
            <person name="Miller A.N."/>
            <person name="Quandt A."/>
        </authorList>
    </citation>
    <scope>NUCLEOTIDE SEQUENCE</scope>
    <source>
        <strain evidence="7">CAQ_001_2017</strain>
    </source>
</reference>